<dbReference type="GO" id="GO:0032934">
    <property type="term" value="F:sterol binding"/>
    <property type="evidence" value="ECO:0007669"/>
    <property type="project" value="InterPro"/>
</dbReference>
<comment type="function">
    <text evidence="1">Catalyzes the intermembrane transfer of phosphatidylglycerol and phosphatidylinositol.</text>
</comment>
<comment type="similarity">
    <text evidence="2">Belongs to the NPC2 family.</text>
</comment>
<dbReference type="Proteomes" id="UP001271007">
    <property type="component" value="Unassembled WGS sequence"/>
</dbReference>
<dbReference type="PANTHER" id="PTHR11306:SF0">
    <property type="entry name" value="PHOSPHATIDYLGLYCEROL_PHOSPHATIDYLINOSITOL TRANSFER PROTEIN"/>
    <property type="match status" value="1"/>
</dbReference>
<dbReference type="PANTHER" id="PTHR11306">
    <property type="entry name" value="NIEMANN PICK TYPE C2 PROTEIN NPC2-RELATED"/>
    <property type="match status" value="1"/>
</dbReference>
<dbReference type="SUPFAM" id="SSF81296">
    <property type="entry name" value="E set domains"/>
    <property type="match status" value="1"/>
</dbReference>
<dbReference type="InterPro" id="IPR014756">
    <property type="entry name" value="Ig_E-set"/>
</dbReference>
<sequence length="181" mass="19542">MKLFTLLTSTLLATAVSARSSIFGSSINVAPYDDALKVPGESPLQFCEDPKDNILELKSVDLDPNPPLPGKNLTIKATGTLSQNVTAGAAVHLQIKYGLITIIKQTLDLCDNVEKVDMKCPIEKGDITFEKEVELPKQIPPGKYTVFADAKTKDDEDVITCLTATVEFKVGGNVIVHQGLK</sequence>
<evidence type="ECO:0000256" key="1">
    <source>
        <dbReference type="ARBA" id="ARBA00002053"/>
    </source>
</evidence>
<name>A0AAJ0DC48_9PEZI</name>
<dbReference type="InterPro" id="IPR033917">
    <property type="entry name" value="ML_PG-PI_TP"/>
</dbReference>
<comment type="subunit">
    <text evidence="3">Monomer.</text>
</comment>
<evidence type="ECO:0000256" key="7">
    <source>
        <dbReference type="ARBA" id="ARBA00023055"/>
    </source>
</evidence>
<dbReference type="GO" id="GO:0032366">
    <property type="term" value="P:intracellular sterol transport"/>
    <property type="evidence" value="ECO:0007669"/>
    <property type="project" value="InterPro"/>
</dbReference>
<proteinExistence type="inferred from homology"/>
<evidence type="ECO:0000256" key="6">
    <source>
        <dbReference type="ARBA" id="ARBA00022729"/>
    </source>
</evidence>
<dbReference type="InterPro" id="IPR003172">
    <property type="entry name" value="ML_dom"/>
</dbReference>
<dbReference type="CDD" id="cd00917">
    <property type="entry name" value="PG-PI_TP"/>
    <property type="match status" value="1"/>
</dbReference>
<feature type="chain" id="PRO_5042594640" description="Phosphatidylglycerol/phosphatidylinositol transfer protein" evidence="8">
    <location>
        <begin position="19"/>
        <end position="181"/>
    </location>
</feature>
<evidence type="ECO:0000313" key="11">
    <source>
        <dbReference type="Proteomes" id="UP001271007"/>
    </source>
</evidence>
<evidence type="ECO:0000313" key="10">
    <source>
        <dbReference type="EMBL" id="KAK3051137.1"/>
    </source>
</evidence>
<reference evidence="10" key="1">
    <citation type="submission" date="2023-04" db="EMBL/GenBank/DDBJ databases">
        <title>Black Yeasts Isolated from many extreme environments.</title>
        <authorList>
            <person name="Coleine C."/>
            <person name="Stajich J.E."/>
            <person name="Selbmann L."/>
        </authorList>
    </citation>
    <scope>NUCLEOTIDE SEQUENCE</scope>
    <source>
        <strain evidence="10">CCFEE 5312</strain>
    </source>
</reference>
<dbReference type="AlphaFoldDB" id="A0AAJ0DC48"/>
<organism evidence="10 11">
    <name type="scientific">Extremus antarcticus</name>
    <dbReference type="NCBI Taxonomy" id="702011"/>
    <lineage>
        <taxon>Eukaryota</taxon>
        <taxon>Fungi</taxon>
        <taxon>Dikarya</taxon>
        <taxon>Ascomycota</taxon>
        <taxon>Pezizomycotina</taxon>
        <taxon>Dothideomycetes</taxon>
        <taxon>Dothideomycetidae</taxon>
        <taxon>Mycosphaerellales</taxon>
        <taxon>Extremaceae</taxon>
        <taxon>Extremus</taxon>
    </lineage>
</organism>
<evidence type="ECO:0000256" key="3">
    <source>
        <dbReference type="ARBA" id="ARBA00011245"/>
    </source>
</evidence>
<keyword evidence="5" id="KW-0813">Transport</keyword>
<keyword evidence="11" id="KW-1185">Reference proteome</keyword>
<evidence type="ECO:0000256" key="2">
    <source>
        <dbReference type="ARBA" id="ARBA00006370"/>
    </source>
</evidence>
<evidence type="ECO:0000256" key="4">
    <source>
        <dbReference type="ARBA" id="ARBA00016056"/>
    </source>
</evidence>
<accession>A0AAJ0DC48</accession>
<evidence type="ECO:0000259" key="9">
    <source>
        <dbReference type="SMART" id="SM00737"/>
    </source>
</evidence>
<dbReference type="EMBL" id="JAWDJX010000027">
    <property type="protein sequence ID" value="KAK3051137.1"/>
    <property type="molecule type" value="Genomic_DNA"/>
</dbReference>
<dbReference type="Gene3D" id="2.60.40.770">
    <property type="match status" value="1"/>
</dbReference>
<evidence type="ECO:0000256" key="8">
    <source>
        <dbReference type="SAM" id="SignalP"/>
    </source>
</evidence>
<dbReference type="InterPro" id="IPR039670">
    <property type="entry name" value="NPC2-like"/>
</dbReference>
<gene>
    <name evidence="10" type="primary">NPC2</name>
    <name evidence="10" type="ORF">LTR09_007533</name>
</gene>
<feature type="signal peptide" evidence="8">
    <location>
        <begin position="1"/>
        <end position="18"/>
    </location>
</feature>
<dbReference type="FunFam" id="2.60.40.770:FF:000004">
    <property type="entry name" value="Phosphatidylglycerol/phosphatidylinositol transfer protein"/>
    <property type="match status" value="1"/>
</dbReference>
<keyword evidence="6 8" id="KW-0732">Signal</keyword>
<dbReference type="Pfam" id="PF02221">
    <property type="entry name" value="E1_DerP2_DerF2"/>
    <property type="match status" value="1"/>
</dbReference>
<protein>
    <recommendedName>
        <fullName evidence="4">Phosphatidylglycerol/phosphatidylinositol transfer protein</fullName>
    </recommendedName>
</protein>
<comment type="caution">
    <text evidence="10">The sequence shown here is derived from an EMBL/GenBank/DDBJ whole genome shotgun (WGS) entry which is preliminary data.</text>
</comment>
<feature type="domain" description="MD-2-related lipid-recognition" evidence="9">
    <location>
        <begin position="44"/>
        <end position="166"/>
    </location>
</feature>
<evidence type="ECO:0000256" key="5">
    <source>
        <dbReference type="ARBA" id="ARBA00022448"/>
    </source>
</evidence>
<keyword evidence="7" id="KW-0445">Lipid transport</keyword>
<dbReference type="SMART" id="SM00737">
    <property type="entry name" value="ML"/>
    <property type="match status" value="1"/>
</dbReference>